<dbReference type="AlphaFoldDB" id="C1F9K1"/>
<dbReference type="InParanoid" id="C1F9K1"/>
<keyword evidence="2" id="KW-1185">Reference proteome</keyword>
<dbReference type="KEGG" id="aca:ACP_2158"/>
<sequence>MLLRKQALEPRAQFALLPGAHFHIGQRPCGKAGCLDRYLIGSGSELRQQKISIGVGAQVIGGSRAERLNHQPRVLHWSAIAIENAAGHRAAIAPLGRAHSRRAHPQPCARNPHAKTAPAVHSSAPALQGLFAKRPRASLGVCRACASFSSQSRGIVF</sequence>
<organism evidence="1 2">
    <name type="scientific">Acidobacterium capsulatum (strain ATCC 51196 / DSM 11244 / BCRC 80197 / JCM 7670 / NBRC 15755 / NCIMB 13165 / 161)</name>
    <dbReference type="NCBI Taxonomy" id="240015"/>
    <lineage>
        <taxon>Bacteria</taxon>
        <taxon>Pseudomonadati</taxon>
        <taxon>Acidobacteriota</taxon>
        <taxon>Terriglobia</taxon>
        <taxon>Terriglobales</taxon>
        <taxon>Acidobacteriaceae</taxon>
        <taxon>Acidobacterium</taxon>
    </lineage>
</organism>
<evidence type="ECO:0000313" key="1">
    <source>
        <dbReference type="EMBL" id="ACO33493.1"/>
    </source>
</evidence>
<gene>
    <name evidence="1" type="ordered locus">ACP_2158</name>
</gene>
<protein>
    <submittedName>
        <fullName evidence="1">Uncharacterized protein</fullName>
    </submittedName>
</protein>
<accession>C1F9K1</accession>
<dbReference type="EMBL" id="CP001472">
    <property type="protein sequence ID" value="ACO33493.1"/>
    <property type="molecule type" value="Genomic_DNA"/>
</dbReference>
<dbReference type="Proteomes" id="UP000002207">
    <property type="component" value="Chromosome"/>
</dbReference>
<dbReference type="STRING" id="240015.ACP_2158"/>
<reference evidence="1 2" key="1">
    <citation type="journal article" date="2009" name="Appl. Environ. Microbiol.">
        <title>Three genomes from the phylum Acidobacteria provide insight into the lifestyles of these microorganisms in soils.</title>
        <authorList>
            <person name="Ward N.L."/>
            <person name="Challacombe J.F."/>
            <person name="Janssen P.H."/>
            <person name="Henrissat B."/>
            <person name="Coutinho P.M."/>
            <person name="Wu M."/>
            <person name="Xie G."/>
            <person name="Haft D.H."/>
            <person name="Sait M."/>
            <person name="Badger J."/>
            <person name="Barabote R.D."/>
            <person name="Bradley B."/>
            <person name="Brettin T.S."/>
            <person name="Brinkac L.M."/>
            <person name="Bruce D."/>
            <person name="Creasy T."/>
            <person name="Daugherty S.C."/>
            <person name="Davidsen T.M."/>
            <person name="DeBoy R.T."/>
            <person name="Detter J.C."/>
            <person name="Dodson R.J."/>
            <person name="Durkin A.S."/>
            <person name="Ganapathy A."/>
            <person name="Gwinn-Giglio M."/>
            <person name="Han C.S."/>
            <person name="Khouri H."/>
            <person name="Kiss H."/>
            <person name="Kothari S.P."/>
            <person name="Madupu R."/>
            <person name="Nelson K.E."/>
            <person name="Nelson W.C."/>
            <person name="Paulsen I."/>
            <person name="Penn K."/>
            <person name="Ren Q."/>
            <person name="Rosovitz M.J."/>
            <person name="Selengut J.D."/>
            <person name="Shrivastava S."/>
            <person name="Sullivan S.A."/>
            <person name="Tapia R."/>
            <person name="Thompson L.S."/>
            <person name="Watkins K.L."/>
            <person name="Yang Q."/>
            <person name="Yu C."/>
            <person name="Zafar N."/>
            <person name="Zhou L."/>
            <person name="Kuske C.R."/>
        </authorList>
    </citation>
    <scope>NUCLEOTIDE SEQUENCE [LARGE SCALE GENOMIC DNA]</scope>
    <source>
        <strain evidence="2">ATCC 51196 / DSM 11244 / BCRC 80197 / JCM 7670 / NBRC 15755 / NCIMB 13165 / 161</strain>
    </source>
</reference>
<proteinExistence type="predicted"/>
<name>C1F9K1_ACIC5</name>
<dbReference type="HOGENOM" id="CLU_1674122_0_0_0"/>
<evidence type="ECO:0000313" key="2">
    <source>
        <dbReference type="Proteomes" id="UP000002207"/>
    </source>
</evidence>